<protein>
    <recommendedName>
        <fullName evidence="1">DUF7745 domain-containing protein</fullName>
    </recommendedName>
</protein>
<sequence>MEYNAAVQIWSERTQQEKGDNLTEGYVSELWNFTRISMTQNNLQELKKVDLVPTVEEYTTLLRCPRIQAEKAYSRAASDLILVHPDTKKRVEVFALSIFRSLGVCRRVGERRFNGCTQLLLAWFHSHFRKGLQEEDVEWRASWMIPDEILYQCGDFDWVPLLGILGAIGYAPLLVLR</sequence>
<name>A0A7J8YSU9_GOSAI</name>
<dbReference type="PANTHER" id="PTHR48200:SF1">
    <property type="entry name" value="AMINOTRANSFERASE-LIKE PLANT MOBILE DOMAIN-CONTAINING PROTEIN"/>
    <property type="match status" value="1"/>
</dbReference>
<proteinExistence type="predicted"/>
<gene>
    <name evidence="2" type="ORF">Goari_020490</name>
</gene>
<dbReference type="Proteomes" id="UP000593577">
    <property type="component" value="Unassembled WGS sequence"/>
</dbReference>
<reference evidence="2 3" key="1">
    <citation type="journal article" date="2019" name="Genome Biol. Evol.">
        <title>Insights into the evolution of the New World diploid cottons (Gossypium, subgenus Houzingenia) based on genome sequencing.</title>
        <authorList>
            <person name="Grover C.E."/>
            <person name="Arick M.A. 2nd"/>
            <person name="Thrash A."/>
            <person name="Conover J.L."/>
            <person name="Sanders W.S."/>
            <person name="Peterson D.G."/>
            <person name="Frelichowski J.E."/>
            <person name="Scheffler J.A."/>
            <person name="Scheffler B.E."/>
            <person name="Wendel J.F."/>
        </authorList>
    </citation>
    <scope>NUCLEOTIDE SEQUENCE [LARGE SCALE GENOMIC DNA]</scope>
    <source>
        <strain evidence="2">185</strain>
        <tissue evidence="2">Leaf</tissue>
    </source>
</reference>
<evidence type="ECO:0000313" key="2">
    <source>
        <dbReference type="EMBL" id="MBA0702089.1"/>
    </source>
</evidence>
<evidence type="ECO:0000259" key="1">
    <source>
        <dbReference type="Pfam" id="PF24924"/>
    </source>
</evidence>
<dbReference type="AlphaFoldDB" id="A0A7J8YSU9"/>
<dbReference type="PANTHER" id="PTHR48200">
    <property type="entry name" value="PROTEIN, PUTATIVE-RELATED"/>
    <property type="match status" value="1"/>
</dbReference>
<comment type="caution">
    <text evidence="2">The sequence shown here is derived from an EMBL/GenBank/DDBJ whole genome shotgun (WGS) entry which is preliminary data.</text>
</comment>
<evidence type="ECO:0000313" key="3">
    <source>
        <dbReference type="Proteomes" id="UP000593577"/>
    </source>
</evidence>
<dbReference type="EMBL" id="JABFAA010349009">
    <property type="protein sequence ID" value="MBA0702089.1"/>
    <property type="molecule type" value="Genomic_DNA"/>
</dbReference>
<feature type="domain" description="DUF7745" evidence="1">
    <location>
        <begin position="131"/>
        <end position="177"/>
    </location>
</feature>
<organism evidence="2 3">
    <name type="scientific">Gossypium aridum</name>
    <name type="common">American cotton</name>
    <name type="synonym">Erioxylum aridum</name>
    <dbReference type="NCBI Taxonomy" id="34290"/>
    <lineage>
        <taxon>Eukaryota</taxon>
        <taxon>Viridiplantae</taxon>
        <taxon>Streptophyta</taxon>
        <taxon>Embryophyta</taxon>
        <taxon>Tracheophyta</taxon>
        <taxon>Spermatophyta</taxon>
        <taxon>Magnoliopsida</taxon>
        <taxon>eudicotyledons</taxon>
        <taxon>Gunneridae</taxon>
        <taxon>Pentapetalae</taxon>
        <taxon>rosids</taxon>
        <taxon>malvids</taxon>
        <taxon>Malvales</taxon>
        <taxon>Malvaceae</taxon>
        <taxon>Malvoideae</taxon>
        <taxon>Gossypium</taxon>
    </lineage>
</organism>
<accession>A0A7J8YSU9</accession>
<dbReference type="InterPro" id="IPR056647">
    <property type="entry name" value="DUF7745"/>
</dbReference>
<keyword evidence="3" id="KW-1185">Reference proteome</keyword>
<dbReference type="Pfam" id="PF24924">
    <property type="entry name" value="DUF7745"/>
    <property type="match status" value="1"/>
</dbReference>